<comment type="caution">
    <text evidence="2">The sequence shown here is derived from an EMBL/GenBank/DDBJ whole genome shotgun (WGS) entry which is preliminary data.</text>
</comment>
<dbReference type="EMBL" id="JBHRYQ010000001">
    <property type="protein sequence ID" value="MFC3812673.1"/>
    <property type="molecule type" value="Genomic_DNA"/>
</dbReference>
<dbReference type="RefSeq" id="WP_379839562.1">
    <property type="nucleotide sequence ID" value="NZ_JBHRYQ010000001.1"/>
</dbReference>
<evidence type="ECO:0000313" key="3">
    <source>
        <dbReference type="Proteomes" id="UP001595616"/>
    </source>
</evidence>
<dbReference type="InterPro" id="IPR037171">
    <property type="entry name" value="NagB/RpiA_transferase-like"/>
</dbReference>
<sequence length="190" mass="20954">MSRESILSKIKKNQPELLPLPDLSVLGREQYDLVAKFTEILEGIGGKVQLVSHIDEIKSYIINTFPLNTRVISTLPEFSTNSDWLQADPHTLQDADFLILKGQFAVAENGAIWLTDTEMGQRVAPFITQYLAIIIEKNSIVPTMHQAYQNIGTSDYGFGAFIAGPSKTADIEQSLVLGAHGARGLHVFIV</sequence>
<dbReference type="Gene3D" id="3.40.50.10420">
    <property type="entry name" value="NagB/RpiA/CoA transferase-like"/>
    <property type="match status" value="1"/>
</dbReference>
<protein>
    <submittedName>
        <fullName evidence="2">Lactate utilization protein C</fullName>
    </submittedName>
</protein>
<organism evidence="2 3">
    <name type="scientific">Lacihabitans lacunae</name>
    <dbReference type="NCBI Taxonomy" id="1028214"/>
    <lineage>
        <taxon>Bacteria</taxon>
        <taxon>Pseudomonadati</taxon>
        <taxon>Bacteroidota</taxon>
        <taxon>Cytophagia</taxon>
        <taxon>Cytophagales</taxon>
        <taxon>Leadbetterellaceae</taxon>
        <taxon>Lacihabitans</taxon>
    </lineage>
</organism>
<keyword evidence="3" id="KW-1185">Reference proteome</keyword>
<dbReference type="Pfam" id="PF02589">
    <property type="entry name" value="LUD_dom"/>
    <property type="match status" value="1"/>
</dbReference>
<feature type="domain" description="LUD" evidence="1">
    <location>
        <begin position="92"/>
        <end position="190"/>
    </location>
</feature>
<name>A0ABV7YZD7_9BACT</name>
<evidence type="ECO:0000313" key="2">
    <source>
        <dbReference type="EMBL" id="MFC3812673.1"/>
    </source>
</evidence>
<evidence type="ECO:0000259" key="1">
    <source>
        <dbReference type="Pfam" id="PF02589"/>
    </source>
</evidence>
<dbReference type="SUPFAM" id="SSF100950">
    <property type="entry name" value="NagB/RpiA/CoA transferase-like"/>
    <property type="match status" value="1"/>
</dbReference>
<reference evidence="3" key="1">
    <citation type="journal article" date="2019" name="Int. J. Syst. Evol. Microbiol.">
        <title>The Global Catalogue of Microorganisms (GCM) 10K type strain sequencing project: providing services to taxonomists for standard genome sequencing and annotation.</title>
        <authorList>
            <consortium name="The Broad Institute Genomics Platform"/>
            <consortium name="The Broad Institute Genome Sequencing Center for Infectious Disease"/>
            <person name="Wu L."/>
            <person name="Ma J."/>
        </authorList>
    </citation>
    <scope>NUCLEOTIDE SEQUENCE [LARGE SCALE GENOMIC DNA]</scope>
    <source>
        <strain evidence="3">CECT 7956</strain>
    </source>
</reference>
<dbReference type="InterPro" id="IPR003741">
    <property type="entry name" value="LUD_dom"/>
</dbReference>
<proteinExistence type="predicted"/>
<accession>A0ABV7YZD7</accession>
<dbReference type="Proteomes" id="UP001595616">
    <property type="component" value="Unassembled WGS sequence"/>
</dbReference>
<gene>
    <name evidence="2" type="ORF">ACFOOI_18570</name>
</gene>
<dbReference type="PANTHER" id="PTHR43682:SF1">
    <property type="entry name" value="LACTATE UTILIZATION PROTEIN C"/>
    <property type="match status" value="1"/>
</dbReference>
<dbReference type="PANTHER" id="PTHR43682">
    <property type="entry name" value="LACTATE UTILIZATION PROTEIN C"/>
    <property type="match status" value="1"/>
</dbReference>
<dbReference type="InterPro" id="IPR024185">
    <property type="entry name" value="FTHF_cligase-like_sf"/>
</dbReference>